<keyword evidence="10" id="KW-0727">SH2 domain</keyword>
<dbReference type="PRINTS" id="PR00109">
    <property type="entry name" value="TYRKINASE"/>
</dbReference>
<evidence type="ECO:0000256" key="7">
    <source>
        <dbReference type="ARBA" id="ARBA00023137"/>
    </source>
</evidence>
<evidence type="ECO:0000256" key="6">
    <source>
        <dbReference type="ARBA" id="ARBA00023054"/>
    </source>
</evidence>
<dbReference type="CDD" id="cd10361">
    <property type="entry name" value="SH2_Fps_family"/>
    <property type="match status" value="1"/>
</dbReference>
<name>A0ABP0GM02_CLALP</name>
<evidence type="ECO:0000256" key="1">
    <source>
        <dbReference type="ARBA" id="ARBA00022553"/>
    </source>
</evidence>
<dbReference type="InterPro" id="IPR017441">
    <property type="entry name" value="Protein_kinase_ATP_BS"/>
</dbReference>
<dbReference type="EMBL" id="CAWYQH010000125">
    <property type="protein sequence ID" value="CAK8691834.1"/>
    <property type="molecule type" value="Genomic_DNA"/>
</dbReference>
<proteinExistence type="inferred from homology"/>
<dbReference type="InterPro" id="IPR031160">
    <property type="entry name" value="F_BAR_dom"/>
</dbReference>
<dbReference type="InterPro" id="IPR036860">
    <property type="entry name" value="SH2_dom_sf"/>
</dbReference>
<evidence type="ECO:0000256" key="12">
    <source>
        <dbReference type="PROSITE-ProRule" id="PRU10141"/>
    </source>
</evidence>
<dbReference type="InterPro" id="IPR008266">
    <property type="entry name" value="Tyr_kinase_AS"/>
</dbReference>
<dbReference type="Pfam" id="PF00611">
    <property type="entry name" value="FCH"/>
    <property type="match status" value="1"/>
</dbReference>
<keyword evidence="1" id="KW-0597">Phosphoprotein</keyword>
<comment type="similarity">
    <text evidence="9">Belongs to the protein kinase superfamily. Tyr protein kinase family. Fes/fps subfamily.</text>
</comment>
<evidence type="ECO:0000256" key="8">
    <source>
        <dbReference type="ARBA" id="ARBA00051245"/>
    </source>
</evidence>
<keyword evidence="2 9" id="KW-0808">Transferase</keyword>
<evidence type="ECO:0000256" key="11">
    <source>
        <dbReference type="PROSITE-ProRule" id="PRU01077"/>
    </source>
</evidence>
<evidence type="ECO:0000313" key="17">
    <source>
        <dbReference type="EMBL" id="CAK8691834.1"/>
    </source>
</evidence>
<keyword evidence="18" id="KW-1185">Reference proteome</keyword>
<dbReference type="Gene3D" id="1.10.510.10">
    <property type="entry name" value="Transferase(Phosphotransferase) domain 1"/>
    <property type="match status" value="1"/>
</dbReference>
<dbReference type="InterPro" id="IPR020635">
    <property type="entry name" value="Tyr_kinase_cat_dom"/>
</dbReference>
<dbReference type="SUPFAM" id="SSF103657">
    <property type="entry name" value="BAR/IMD domain-like"/>
    <property type="match status" value="1"/>
</dbReference>
<dbReference type="Gene3D" id="3.30.505.10">
    <property type="entry name" value="SH2 domain"/>
    <property type="match status" value="1"/>
</dbReference>
<dbReference type="PROSITE" id="PS00109">
    <property type="entry name" value="PROTEIN_KINASE_TYR"/>
    <property type="match status" value="1"/>
</dbReference>
<keyword evidence="6 11" id="KW-0175">Coiled coil</keyword>
<dbReference type="InterPro" id="IPR050198">
    <property type="entry name" value="Non-receptor_tyrosine_kinases"/>
</dbReference>
<dbReference type="Proteomes" id="UP001642483">
    <property type="component" value="Unassembled WGS sequence"/>
</dbReference>
<dbReference type="PROSITE" id="PS50011">
    <property type="entry name" value="PROTEIN_KINASE_DOM"/>
    <property type="match status" value="1"/>
</dbReference>
<evidence type="ECO:0000259" key="14">
    <source>
        <dbReference type="PROSITE" id="PS50001"/>
    </source>
</evidence>
<sequence>MAFGANLLGKPSHDAIVKLQEHEIKFLEVVKRTIAARAKCEKEYANALAQITQLSTKIEHPEYDSPLYKAWDGIVRETSLTGQCVKENAELLQALSQEKVGCLIKDKTAMKKSYTENRERIDNEFVKIIHTGLDKKHSIYMKTETEVSIAHKNYDTAVEKGKLTALEKAQEKYKKATMRFHNHHNDYVLQVTEAQMHQTHYRNTILPELLNGMQYMEEQYVETIKSILLEYLELVSPCREDYISSHKMAEEGTKEVNANSEYNDFVETQRTALETEALIKFEPLRNEGALLPQNQIFLNSLSLQRIDHLAHTYLDDLEVIQVQIQDYSQRLNDLEFDIQKISQNFMQMLKHLGVEEIGLMAKNQEFIGTKLNLVERQQTQVRQQQLHYLLNQTLQELGDGPASVGLDLPELDGMSISSADYKSPEHKGGGVIPKFSFNKIKPFKVPFKKSSVKSKDQTDEPLIFDPSKADRDQRWFHGMIPRQEAMQLIVSNGDFLLRESTNSPGEFVLSGKSENQIRHFKIQKNEQDHYRFESDFYNTVFDLIYEHYSKQIPVTKKTNCLLKNPICKDKWQLTHNDISIDENNRLGAGNFGTVYRGLLIGTNQWVAVKTCKENVDRSTRDKFLMEARILKEFDHPNIVKLIGVCTDRQPIYIVMELVEGGDLGVYLKKLVSQLYTHHLVGFCRDACAGLAYLEGKKCIHRDVAARNCLVSQTCSIKITDFGMSREEDDGIYTASGYMKSIPVRWTAPEALNFGQFTSASDVWSFGVLSWEIFAYGKQPYPNMTNLQTRESIEKGYRMPMQENCPREYYEQVMVRSWENDPGRRPRFADLLITIDNIYRNAGGN</sequence>
<dbReference type="InterPro" id="IPR000719">
    <property type="entry name" value="Prot_kinase_dom"/>
</dbReference>
<dbReference type="SMART" id="SM00219">
    <property type="entry name" value="TyrKc"/>
    <property type="match status" value="1"/>
</dbReference>
<feature type="domain" description="SH2" evidence="14">
    <location>
        <begin position="475"/>
        <end position="566"/>
    </location>
</feature>
<feature type="domain" description="Protein kinase" evidence="15">
    <location>
        <begin position="580"/>
        <end position="839"/>
    </location>
</feature>
<evidence type="ECO:0000256" key="13">
    <source>
        <dbReference type="SAM" id="Coils"/>
    </source>
</evidence>
<dbReference type="PROSITE" id="PS50001">
    <property type="entry name" value="SH2"/>
    <property type="match status" value="1"/>
</dbReference>
<comment type="caution">
    <text evidence="17">The sequence shown here is derived from an EMBL/GenBank/DDBJ whole genome shotgun (WGS) entry which is preliminary data.</text>
</comment>
<evidence type="ECO:0000256" key="9">
    <source>
        <dbReference type="PIRNR" id="PIRNR000632"/>
    </source>
</evidence>
<keyword evidence="3 9" id="KW-0547">Nucleotide-binding</keyword>
<evidence type="ECO:0000259" key="15">
    <source>
        <dbReference type="PROSITE" id="PS50011"/>
    </source>
</evidence>
<dbReference type="InterPro" id="IPR016250">
    <property type="entry name" value="Tyr-prot_kinase_Fes/Fps"/>
</dbReference>
<dbReference type="Pfam" id="PF00017">
    <property type="entry name" value="SH2"/>
    <property type="match status" value="1"/>
</dbReference>
<dbReference type="SMART" id="SM00055">
    <property type="entry name" value="FCH"/>
    <property type="match status" value="1"/>
</dbReference>
<evidence type="ECO:0000256" key="3">
    <source>
        <dbReference type="ARBA" id="ARBA00022741"/>
    </source>
</evidence>
<dbReference type="EC" id="2.7.10.2" evidence="9"/>
<evidence type="ECO:0000256" key="2">
    <source>
        <dbReference type="ARBA" id="ARBA00022679"/>
    </source>
</evidence>
<dbReference type="SUPFAM" id="SSF56112">
    <property type="entry name" value="Protein kinase-like (PK-like)"/>
    <property type="match status" value="1"/>
</dbReference>
<gene>
    <name evidence="17" type="ORF">CVLEPA_LOCUS24586</name>
</gene>
<dbReference type="InterPro" id="IPR001245">
    <property type="entry name" value="Ser-Thr/Tyr_kinase_cat_dom"/>
</dbReference>
<dbReference type="InterPro" id="IPR035849">
    <property type="entry name" value="Fes/Fps/Fer_SH2"/>
</dbReference>
<evidence type="ECO:0000256" key="10">
    <source>
        <dbReference type="PROSITE-ProRule" id="PRU00191"/>
    </source>
</evidence>
<dbReference type="PANTHER" id="PTHR24418">
    <property type="entry name" value="TYROSINE-PROTEIN KINASE"/>
    <property type="match status" value="1"/>
</dbReference>
<evidence type="ECO:0000256" key="4">
    <source>
        <dbReference type="ARBA" id="ARBA00022777"/>
    </source>
</evidence>
<evidence type="ECO:0000313" key="18">
    <source>
        <dbReference type="Proteomes" id="UP001642483"/>
    </source>
</evidence>
<keyword evidence="7 9" id="KW-0829">Tyrosine-protein kinase</keyword>
<keyword evidence="4 9" id="KW-0418">Kinase</keyword>
<dbReference type="InterPro" id="IPR000980">
    <property type="entry name" value="SH2"/>
</dbReference>
<dbReference type="SMART" id="SM00252">
    <property type="entry name" value="SH2"/>
    <property type="match status" value="1"/>
</dbReference>
<feature type="binding site" evidence="12">
    <location>
        <position position="609"/>
    </location>
    <ligand>
        <name>ATP</name>
        <dbReference type="ChEBI" id="CHEBI:30616"/>
    </ligand>
</feature>
<keyword evidence="5 9" id="KW-0067">ATP-binding</keyword>
<accession>A0ABP0GM02</accession>
<dbReference type="Gene3D" id="1.20.1270.60">
    <property type="entry name" value="Arfaptin homology (AH) domain/BAR domain"/>
    <property type="match status" value="1"/>
</dbReference>
<dbReference type="PRINTS" id="PR00401">
    <property type="entry name" value="SH2DOMAIN"/>
</dbReference>
<reference evidence="17 18" key="1">
    <citation type="submission" date="2024-02" db="EMBL/GenBank/DDBJ databases">
        <authorList>
            <person name="Daric V."/>
            <person name="Darras S."/>
        </authorList>
    </citation>
    <scope>NUCLEOTIDE SEQUENCE [LARGE SCALE GENOMIC DNA]</scope>
</reference>
<dbReference type="Pfam" id="PF07714">
    <property type="entry name" value="PK_Tyr_Ser-Thr"/>
    <property type="match status" value="1"/>
</dbReference>
<dbReference type="PIRSF" id="PIRSF000632">
    <property type="entry name" value="TyrPK_fps"/>
    <property type="match status" value="1"/>
</dbReference>
<feature type="domain" description="F-BAR" evidence="16">
    <location>
        <begin position="1"/>
        <end position="261"/>
    </location>
</feature>
<protein>
    <recommendedName>
        <fullName evidence="9">Tyrosine-protein kinase</fullName>
        <ecNumber evidence="9">2.7.10.2</ecNumber>
    </recommendedName>
</protein>
<evidence type="ECO:0000256" key="5">
    <source>
        <dbReference type="ARBA" id="ARBA00022840"/>
    </source>
</evidence>
<dbReference type="InterPro" id="IPR001060">
    <property type="entry name" value="FCH_dom"/>
</dbReference>
<dbReference type="SUPFAM" id="SSF55550">
    <property type="entry name" value="SH2 domain"/>
    <property type="match status" value="1"/>
</dbReference>
<dbReference type="InterPro" id="IPR011009">
    <property type="entry name" value="Kinase-like_dom_sf"/>
</dbReference>
<organism evidence="17 18">
    <name type="scientific">Clavelina lepadiformis</name>
    <name type="common">Light-bulb sea squirt</name>
    <name type="synonym">Ascidia lepadiformis</name>
    <dbReference type="NCBI Taxonomy" id="159417"/>
    <lineage>
        <taxon>Eukaryota</taxon>
        <taxon>Metazoa</taxon>
        <taxon>Chordata</taxon>
        <taxon>Tunicata</taxon>
        <taxon>Ascidiacea</taxon>
        <taxon>Aplousobranchia</taxon>
        <taxon>Clavelinidae</taxon>
        <taxon>Clavelina</taxon>
    </lineage>
</organism>
<dbReference type="PROSITE" id="PS00107">
    <property type="entry name" value="PROTEIN_KINASE_ATP"/>
    <property type="match status" value="1"/>
</dbReference>
<comment type="catalytic activity">
    <reaction evidence="8 9">
        <text>L-tyrosyl-[protein] + ATP = O-phospho-L-tyrosyl-[protein] + ADP + H(+)</text>
        <dbReference type="Rhea" id="RHEA:10596"/>
        <dbReference type="Rhea" id="RHEA-COMP:10136"/>
        <dbReference type="Rhea" id="RHEA-COMP:20101"/>
        <dbReference type="ChEBI" id="CHEBI:15378"/>
        <dbReference type="ChEBI" id="CHEBI:30616"/>
        <dbReference type="ChEBI" id="CHEBI:46858"/>
        <dbReference type="ChEBI" id="CHEBI:61978"/>
        <dbReference type="ChEBI" id="CHEBI:456216"/>
        <dbReference type="EC" id="2.7.10.2"/>
    </reaction>
</comment>
<evidence type="ECO:0000259" key="16">
    <source>
        <dbReference type="PROSITE" id="PS51741"/>
    </source>
</evidence>
<dbReference type="PROSITE" id="PS51741">
    <property type="entry name" value="F_BAR"/>
    <property type="match status" value="1"/>
</dbReference>
<dbReference type="InterPro" id="IPR027267">
    <property type="entry name" value="AH/BAR_dom_sf"/>
</dbReference>
<feature type="coiled-coil region" evidence="13">
    <location>
        <begin position="317"/>
        <end position="344"/>
    </location>
</feature>